<name>A0A8S9TV95_PHYIN</name>
<feature type="non-terminal residue" evidence="2">
    <location>
        <position position="117"/>
    </location>
</feature>
<accession>A0A8S9TV95</accession>
<dbReference type="Proteomes" id="UP000704712">
    <property type="component" value="Unassembled WGS sequence"/>
</dbReference>
<dbReference type="AlphaFoldDB" id="A0A8S9TV95"/>
<sequence>KYPCETLEHPKTENVKRFMESRLERQRPHLCKAAPTSRIPILAVHTALQGYCSICSKMLIYLNKLKQWYLLAKQKKGVNKRGPAVDSHKEALQNTDCPAGPPQRSSQQREKSIEMGG</sequence>
<evidence type="ECO:0000313" key="2">
    <source>
        <dbReference type="EMBL" id="KAF4131492.1"/>
    </source>
</evidence>
<protein>
    <submittedName>
        <fullName evidence="2">Uncharacterized protein</fullName>
    </submittedName>
</protein>
<evidence type="ECO:0000313" key="3">
    <source>
        <dbReference type="Proteomes" id="UP000704712"/>
    </source>
</evidence>
<gene>
    <name evidence="2" type="ORF">GN958_ATG19321</name>
</gene>
<feature type="compositionally biased region" description="Basic and acidic residues" evidence="1">
    <location>
        <begin position="107"/>
        <end position="117"/>
    </location>
</feature>
<feature type="region of interest" description="Disordered" evidence="1">
    <location>
        <begin position="79"/>
        <end position="117"/>
    </location>
</feature>
<organism evidence="2 3">
    <name type="scientific">Phytophthora infestans</name>
    <name type="common">Potato late blight agent</name>
    <name type="synonym">Botrytis infestans</name>
    <dbReference type="NCBI Taxonomy" id="4787"/>
    <lineage>
        <taxon>Eukaryota</taxon>
        <taxon>Sar</taxon>
        <taxon>Stramenopiles</taxon>
        <taxon>Oomycota</taxon>
        <taxon>Peronosporomycetes</taxon>
        <taxon>Peronosporales</taxon>
        <taxon>Peronosporaceae</taxon>
        <taxon>Phytophthora</taxon>
    </lineage>
</organism>
<evidence type="ECO:0000256" key="1">
    <source>
        <dbReference type="SAM" id="MobiDB-lite"/>
    </source>
</evidence>
<reference evidence="2" key="1">
    <citation type="submission" date="2020-03" db="EMBL/GenBank/DDBJ databases">
        <title>Hybrid Assembly of Korean Phytophthora infestans isolates.</title>
        <authorList>
            <person name="Prokchorchik M."/>
            <person name="Lee Y."/>
            <person name="Seo J."/>
            <person name="Cho J.-H."/>
            <person name="Park Y.-E."/>
            <person name="Jang D.-C."/>
            <person name="Im J.-S."/>
            <person name="Choi J.-G."/>
            <person name="Park H.-J."/>
            <person name="Lee G.-B."/>
            <person name="Lee Y.-G."/>
            <person name="Hong S.-Y."/>
            <person name="Cho K."/>
            <person name="Sohn K.H."/>
        </authorList>
    </citation>
    <scope>NUCLEOTIDE SEQUENCE</scope>
    <source>
        <strain evidence="2">KR_2_A2</strain>
    </source>
</reference>
<proteinExistence type="predicted"/>
<comment type="caution">
    <text evidence="2">The sequence shown here is derived from an EMBL/GenBank/DDBJ whole genome shotgun (WGS) entry which is preliminary data.</text>
</comment>
<dbReference type="EMBL" id="JAACNO010002738">
    <property type="protein sequence ID" value="KAF4131492.1"/>
    <property type="molecule type" value="Genomic_DNA"/>
</dbReference>